<dbReference type="InterPro" id="IPR001666">
    <property type="entry name" value="PI_transfer"/>
</dbReference>
<evidence type="ECO:0000256" key="1">
    <source>
        <dbReference type="SAM" id="MobiDB-lite"/>
    </source>
</evidence>
<dbReference type="PRINTS" id="PR00391">
    <property type="entry name" value="PITRANSFER"/>
</dbReference>
<gene>
    <name evidence="5" type="ORF">DERP_008391</name>
</gene>
<dbReference type="SUPFAM" id="SSF55961">
    <property type="entry name" value="Bet v1-like"/>
    <property type="match status" value="1"/>
</dbReference>
<dbReference type="Pfam" id="PF02582">
    <property type="entry name" value="DUF155"/>
    <property type="match status" value="1"/>
</dbReference>
<reference evidence="5 6" key="2">
    <citation type="journal article" date="2022" name="Mol. Biol. Evol.">
        <title>Comparative Genomics Reveals Insights into the Divergent Evolution of Astigmatic Mites and Household Pest Adaptations.</title>
        <authorList>
            <person name="Xiong Q."/>
            <person name="Wan A.T."/>
            <person name="Liu X."/>
            <person name="Fung C.S."/>
            <person name="Xiao X."/>
            <person name="Malainual N."/>
            <person name="Hou J."/>
            <person name="Wang L."/>
            <person name="Wang M."/>
            <person name="Yang K.Y."/>
            <person name="Cui Y."/>
            <person name="Leung E.L."/>
            <person name="Nong W."/>
            <person name="Shin S.K."/>
            <person name="Au S.W."/>
            <person name="Jeong K.Y."/>
            <person name="Chew F.T."/>
            <person name="Hui J.H."/>
            <person name="Leung T.F."/>
            <person name="Tungtrongchitr A."/>
            <person name="Zhong N."/>
            <person name="Liu Z."/>
            <person name="Tsui S.K."/>
        </authorList>
    </citation>
    <scope>NUCLEOTIDE SEQUENCE [LARGE SCALE GENOMIC DNA]</scope>
    <source>
        <strain evidence="5">Derp</strain>
    </source>
</reference>
<dbReference type="PANTHER" id="PTHR10658:SF11">
    <property type="entry name" value="VIBRATOR, ISOFORM B"/>
    <property type="match status" value="1"/>
</dbReference>
<evidence type="ECO:0008006" key="7">
    <source>
        <dbReference type="Google" id="ProtNLM"/>
    </source>
</evidence>
<dbReference type="Proteomes" id="UP000887458">
    <property type="component" value="Unassembled WGS sequence"/>
</dbReference>
<keyword evidence="2" id="KW-0732">Signal</keyword>
<proteinExistence type="predicted"/>
<evidence type="ECO:0000256" key="2">
    <source>
        <dbReference type="SAM" id="SignalP"/>
    </source>
</evidence>
<organism evidence="5 6">
    <name type="scientific">Dermatophagoides pteronyssinus</name>
    <name type="common">European house dust mite</name>
    <dbReference type="NCBI Taxonomy" id="6956"/>
    <lineage>
        <taxon>Eukaryota</taxon>
        <taxon>Metazoa</taxon>
        <taxon>Ecdysozoa</taxon>
        <taxon>Arthropoda</taxon>
        <taxon>Chelicerata</taxon>
        <taxon>Arachnida</taxon>
        <taxon>Acari</taxon>
        <taxon>Acariformes</taxon>
        <taxon>Sarcoptiformes</taxon>
        <taxon>Astigmata</taxon>
        <taxon>Psoroptidia</taxon>
        <taxon>Analgoidea</taxon>
        <taxon>Pyroglyphidae</taxon>
        <taxon>Dermatophagoidinae</taxon>
        <taxon>Dermatophagoides</taxon>
    </lineage>
</organism>
<feature type="region of interest" description="Disordered" evidence="1">
    <location>
        <begin position="259"/>
        <end position="283"/>
    </location>
</feature>
<dbReference type="InterPro" id="IPR023393">
    <property type="entry name" value="START-like_dom_sf"/>
</dbReference>
<evidence type="ECO:0000259" key="4">
    <source>
        <dbReference type="Pfam" id="PF02582"/>
    </source>
</evidence>
<feature type="signal peptide" evidence="2">
    <location>
        <begin position="1"/>
        <end position="19"/>
    </location>
</feature>
<sequence length="718" mass="83052">MQTILLLLFITIMAIPAMSFSLGSLFSSRVPAAGYVRTKAYVEESPEIGFGFNKVPVMVRVPTIVFRRKKTLVTRPVAVSVCQGCSDGQVQMQVAQKPVTNSGPYPPIKGVRTGPYTSNVYQIGQLFSVAEASKNETGGGEGVEVVKNEPFSNYPLLDGKYDKGQYTYKIYHLDSKVPSIVRLIAPKGSLEIHEEAWNAYPYCRTIITNPDYMKDNFRLVIETMHAPDRGTQDNAHHLDQQLLKQREVIFIDIANDPVNQSDYKPDEDPKKFKSQKTNRGPLSDDWRKTCEPVMCSYKLVTCEFKWFGVQNRIESFIQKTERKIFLNFHRQVFCWIDKWHGLTMKDIRDLEEKTKKELDENLQPDCCAQQQWSVMRSIRRLKTTSTATKGLTDTGRLFIDSIKRRSPKKKTLQSQQTTATDVDGLCERPVVALSTADEYNLDDFGAALVQHGLYEQVRYDDTIQNELNGQVLHMTAKYKLEDENRRDFFVFDEGSIVFWNMSASECGIVLKLLREFETKPYEQDIVNEEREEIDVVLTRSPPSRLSRGLIYLNMDNEPNAVNLDKFAFSNAIALSVKLSIWEANLDRYIDSIEYITQDMKEGRKIKLTRDEVFRKTGQLFGLRHRLNLSSDMLDTPDFYWDREELERLFTATYLHLNINKRTRVMNEKLNHCIELMDLLSSHLNDIHHVRLEWMIIILIMIEVVFEVIHYIERFAIPV</sequence>
<dbReference type="EMBL" id="NJHN03000112">
    <property type="protein sequence ID" value="KAH9414196.1"/>
    <property type="molecule type" value="Genomic_DNA"/>
</dbReference>
<comment type="caution">
    <text evidence="5">The sequence shown here is derived from an EMBL/GenBank/DDBJ whole genome shotgun (WGS) entry which is preliminary data.</text>
</comment>
<feature type="domain" description="DUF155" evidence="4">
    <location>
        <begin position="489"/>
        <end position="666"/>
    </location>
</feature>
<accession>A0ABQ8IV56</accession>
<dbReference type="InterPro" id="IPR055261">
    <property type="entry name" value="PI_transfer_N"/>
</dbReference>
<reference evidence="5 6" key="1">
    <citation type="journal article" date="2018" name="J. Allergy Clin. Immunol.">
        <title>High-quality assembly of Dermatophagoides pteronyssinus genome and transcriptome reveals a wide range of novel allergens.</title>
        <authorList>
            <person name="Liu X.Y."/>
            <person name="Yang K.Y."/>
            <person name="Wang M.Q."/>
            <person name="Kwok J.S."/>
            <person name="Zeng X."/>
            <person name="Yang Z."/>
            <person name="Xiao X.J."/>
            <person name="Lau C.P."/>
            <person name="Li Y."/>
            <person name="Huang Z.M."/>
            <person name="Ba J.G."/>
            <person name="Yim A.K."/>
            <person name="Ouyang C.Y."/>
            <person name="Ngai S.M."/>
            <person name="Chan T.F."/>
            <person name="Leung E.L."/>
            <person name="Liu L."/>
            <person name="Liu Z.G."/>
            <person name="Tsui S.K."/>
        </authorList>
    </citation>
    <scope>NUCLEOTIDE SEQUENCE [LARGE SCALE GENOMIC DNA]</scope>
    <source>
        <strain evidence="5">Derp</strain>
    </source>
</reference>
<evidence type="ECO:0000313" key="6">
    <source>
        <dbReference type="Proteomes" id="UP000887458"/>
    </source>
</evidence>
<dbReference type="PANTHER" id="PTHR10658">
    <property type="entry name" value="PHOSPHATIDYLINOSITOL TRANSFER PROTEIN"/>
    <property type="match status" value="1"/>
</dbReference>
<protein>
    <recommendedName>
        <fullName evidence="7">DUF155 domain-containing protein</fullName>
    </recommendedName>
</protein>
<dbReference type="Pfam" id="PF02121">
    <property type="entry name" value="IP_trans"/>
    <property type="match status" value="1"/>
</dbReference>
<dbReference type="Gene3D" id="3.30.530.20">
    <property type="match status" value="1"/>
</dbReference>
<feature type="chain" id="PRO_5047009383" description="DUF155 domain-containing protein" evidence="2">
    <location>
        <begin position="20"/>
        <end position="718"/>
    </location>
</feature>
<feature type="domain" description="Phosphatidylinositol transfer protein N-terminal" evidence="3">
    <location>
        <begin position="115"/>
        <end position="356"/>
    </location>
</feature>
<evidence type="ECO:0000259" key="3">
    <source>
        <dbReference type="Pfam" id="PF02121"/>
    </source>
</evidence>
<evidence type="ECO:0000313" key="5">
    <source>
        <dbReference type="EMBL" id="KAH9414196.1"/>
    </source>
</evidence>
<name>A0ABQ8IV56_DERPT</name>
<dbReference type="InterPro" id="IPR003734">
    <property type="entry name" value="DUF155"/>
</dbReference>
<keyword evidence="6" id="KW-1185">Reference proteome</keyword>